<evidence type="ECO:0000313" key="12">
    <source>
        <dbReference type="Proteomes" id="UP001497457"/>
    </source>
</evidence>
<dbReference type="SUPFAM" id="SSF52047">
    <property type="entry name" value="RNI-like"/>
    <property type="match status" value="1"/>
</dbReference>
<evidence type="ECO:0000256" key="2">
    <source>
        <dbReference type="ARBA" id="ARBA00022614"/>
    </source>
</evidence>
<dbReference type="Gene3D" id="3.40.50.300">
    <property type="entry name" value="P-loop containing nucleotide triphosphate hydrolases"/>
    <property type="match status" value="1"/>
</dbReference>
<dbReference type="GO" id="GO:0002758">
    <property type="term" value="P:innate immune response-activating signaling pathway"/>
    <property type="evidence" value="ECO:0007669"/>
    <property type="project" value="UniProtKB-ARBA"/>
</dbReference>
<evidence type="ECO:0000259" key="7">
    <source>
        <dbReference type="Pfam" id="PF00931"/>
    </source>
</evidence>
<feature type="domain" description="R13L1/DRL21-like LRR repeat region" evidence="10">
    <location>
        <begin position="699"/>
        <end position="818"/>
    </location>
</feature>
<dbReference type="Proteomes" id="UP001497457">
    <property type="component" value="Chromosome 12b"/>
</dbReference>
<dbReference type="FunFam" id="1.10.10.10:FF:000322">
    <property type="entry name" value="Probable disease resistance protein At1g63360"/>
    <property type="match status" value="1"/>
</dbReference>
<evidence type="ECO:0000256" key="1">
    <source>
        <dbReference type="ARBA" id="ARBA00008894"/>
    </source>
</evidence>
<dbReference type="Pfam" id="PF00931">
    <property type="entry name" value="NB-ARC"/>
    <property type="match status" value="1"/>
</dbReference>
<evidence type="ECO:0000256" key="4">
    <source>
        <dbReference type="ARBA" id="ARBA00022741"/>
    </source>
</evidence>
<evidence type="ECO:0000256" key="5">
    <source>
        <dbReference type="ARBA" id="ARBA00022821"/>
    </source>
</evidence>
<dbReference type="GO" id="GO:0005524">
    <property type="term" value="F:ATP binding"/>
    <property type="evidence" value="ECO:0007669"/>
    <property type="project" value="UniProtKB-KW"/>
</dbReference>
<name>A0ABC8WIE3_9POAL</name>
<dbReference type="SUPFAM" id="SSF52540">
    <property type="entry name" value="P-loop containing nucleoside triphosphate hydrolases"/>
    <property type="match status" value="1"/>
</dbReference>
<keyword evidence="3" id="KW-0677">Repeat</keyword>
<dbReference type="SUPFAM" id="SSF52058">
    <property type="entry name" value="L domain-like"/>
    <property type="match status" value="1"/>
</dbReference>
<gene>
    <name evidence="11" type="ORF">URODEC1_LOCUS14121</name>
</gene>
<dbReference type="Gene3D" id="3.80.10.10">
    <property type="entry name" value="Ribonuclease Inhibitor"/>
    <property type="match status" value="3"/>
</dbReference>
<dbReference type="InterPro" id="IPR041118">
    <property type="entry name" value="Rx_N"/>
</dbReference>
<proteinExistence type="inferred from homology"/>
<dbReference type="PANTHER" id="PTHR36766">
    <property type="entry name" value="PLANT BROAD-SPECTRUM MILDEW RESISTANCE PROTEIN RPW8"/>
    <property type="match status" value="1"/>
</dbReference>
<reference evidence="12" key="1">
    <citation type="submission" date="2024-06" db="EMBL/GenBank/DDBJ databases">
        <authorList>
            <person name="Ryan C."/>
        </authorList>
    </citation>
    <scope>NUCLEOTIDE SEQUENCE [LARGE SCALE GENOMIC DNA]</scope>
</reference>
<dbReference type="EMBL" id="OZ075122">
    <property type="protein sequence ID" value="CAL4910056.1"/>
    <property type="molecule type" value="Genomic_DNA"/>
</dbReference>
<dbReference type="InterPro" id="IPR058922">
    <property type="entry name" value="WHD_DRP"/>
</dbReference>
<dbReference type="InterPro" id="IPR056789">
    <property type="entry name" value="LRR_R13L1-DRL21"/>
</dbReference>
<sequence length="1326" mass="149225">MAEVLATMVVGPLVSMVKEKASSYLLEQYQVMEGLEKQHKLLKRKLPAILDVITDAEEQAAAKREGAKAWLEEVRNVAYQANDVLDEFKYEALRRKAKKEGHYKDLGMDVIKLFPCHNRFVFRIKMGNRFRVILEELDVLITEMNTFRFKFRPGPPVPINHLRENSADIIDDPMKIASRSRDGEKQKVVKTLLDQASNVNLTIFPIVAMGGMGKTTLAQLVYNDPEVQKHFQLRLWVCVSDNFDVDSLARSIVGEAKKNGCQVDGNSALDKQLQSAVSGKRYLLVLDDVWNRETHKWEKLKSYLQHGGSGSSVLTTTRDKKVAHLMMDAAEGEYDLKSLDERFIKEIIETRAFSSKQEKDWPRELVDMVGDVAKRCAGSPLAATALGSVLSTKTTADEWKDVLSRKKICDEKNGILPVLKLSYNCLPSHMRQCFAFCAMFPKDYEIDVEGLIQLWMSNGFIPEQQGEEHPEISGKNIFVELASRSFFQDVKGIPFEFTDIEVSRVTCKIHDLMHDVALDSMGKECAAIATEQCKSEDFPHSARHLLLSGYKPDTVLNASREKGSPVIQTLVCEKNVYGDLQHLSKYMSARALRIKIKRASFRKSRCLHHLRYLDLSKSDIKSLPQDISILYHLQTLNLSNCDNLERLPKGMKYMTALRHLYTHGCEKLKSMPADLRHLTSLQTLTCFVAGAGSGCSRVGELRRLDDLGSHLEIRQLENVKEADAKEAKLVNKKKLARLTLRWTNSDTEAQNSDGEVLECLEPHDGLKVLRIYSCSIDTCPTWMNKLQGIVELELSDCKRLEKLPAIFPLLQKLLIKGCKSLAALPKASVIKELFGGVETEYRSAYPVLKEMELEDLDMFQRWEAGEGTIEKQLIFPRLEKLSISNCESLVALPKASVIKPPFGGIEIECRYAFPALRKLELNDLTILERWETGEGTPGEDLTFPGLEELTIRSCPELTTLPEAPKLSVLEVIGASQQISSLQAASRYITSLSSLSLIDDDEETESVAEQNSSELVHGEEWDRESPLTRMVLWRYNLLFSHASALVLWTCFAQLVDLEIWNCDALVYWPEKVFQALVSLRTLHILHCSKLTGRTQETSEQSSSEQSGLLPRLESLVLRDCPSLVEVPNLPASLKALRIIDFANLESIVFGQQEDTPSLIPGSSGEARASTAVLKLSSSASHPPFLPYLESLYIRCCDGLSEVANLPPSIKILWIWRCGNLGSLSGQLDALQTLHIMDCSKLKSLESCLGRLPSLEDLCLHDCSSLQSLPNGPQAYLSLRELHIKSCSGIKLLPPSLQQRLDHLEKKELDARYEGWEYAIRRRLACLK</sequence>
<dbReference type="InterPro" id="IPR042197">
    <property type="entry name" value="Apaf_helical"/>
</dbReference>
<dbReference type="InterPro" id="IPR027417">
    <property type="entry name" value="P-loop_NTPase"/>
</dbReference>
<dbReference type="Pfam" id="PF25019">
    <property type="entry name" value="LRR_R13L1-DRL21"/>
    <property type="match status" value="1"/>
</dbReference>
<dbReference type="InterPro" id="IPR036388">
    <property type="entry name" value="WH-like_DNA-bd_sf"/>
</dbReference>
<keyword evidence="4" id="KW-0547">Nucleotide-binding</keyword>
<accession>A0ABC8WIE3</accession>
<keyword evidence="6" id="KW-0067">ATP-binding</keyword>
<dbReference type="InterPro" id="IPR002182">
    <property type="entry name" value="NB-ARC"/>
</dbReference>
<dbReference type="GO" id="GO:0042742">
    <property type="term" value="P:defense response to bacterium"/>
    <property type="evidence" value="ECO:0007669"/>
    <property type="project" value="UniProtKB-ARBA"/>
</dbReference>
<keyword evidence="12" id="KW-1185">Reference proteome</keyword>
<dbReference type="Pfam" id="PF18052">
    <property type="entry name" value="Rx_N"/>
    <property type="match status" value="1"/>
</dbReference>
<organism evidence="11 12">
    <name type="scientific">Urochloa decumbens</name>
    <dbReference type="NCBI Taxonomy" id="240449"/>
    <lineage>
        <taxon>Eukaryota</taxon>
        <taxon>Viridiplantae</taxon>
        <taxon>Streptophyta</taxon>
        <taxon>Embryophyta</taxon>
        <taxon>Tracheophyta</taxon>
        <taxon>Spermatophyta</taxon>
        <taxon>Magnoliopsida</taxon>
        <taxon>Liliopsida</taxon>
        <taxon>Poales</taxon>
        <taxon>Poaceae</taxon>
        <taxon>PACMAD clade</taxon>
        <taxon>Panicoideae</taxon>
        <taxon>Panicodae</taxon>
        <taxon>Paniceae</taxon>
        <taxon>Melinidinae</taxon>
        <taxon>Urochloa</taxon>
    </lineage>
</organism>
<evidence type="ECO:0000259" key="10">
    <source>
        <dbReference type="Pfam" id="PF25019"/>
    </source>
</evidence>
<evidence type="ECO:0000259" key="8">
    <source>
        <dbReference type="Pfam" id="PF18052"/>
    </source>
</evidence>
<evidence type="ECO:0000313" key="11">
    <source>
        <dbReference type="EMBL" id="CAL4910056.1"/>
    </source>
</evidence>
<dbReference type="GO" id="GO:0009626">
    <property type="term" value="P:plant-type hypersensitive response"/>
    <property type="evidence" value="ECO:0007669"/>
    <property type="project" value="UniProtKB-ARBA"/>
</dbReference>
<dbReference type="PRINTS" id="PR00364">
    <property type="entry name" value="DISEASERSIST"/>
</dbReference>
<dbReference type="PANTHER" id="PTHR36766:SF55">
    <property type="entry name" value="OS11G0492900 PROTEIN"/>
    <property type="match status" value="1"/>
</dbReference>
<keyword evidence="2" id="KW-0433">Leucine-rich repeat</keyword>
<evidence type="ECO:0000259" key="9">
    <source>
        <dbReference type="Pfam" id="PF23559"/>
    </source>
</evidence>
<feature type="domain" description="NB-ARC" evidence="7">
    <location>
        <begin position="184"/>
        <end position="353"/>
    </location>
</feature>
<comment type="similarity">
    <text evidence="1">Belongs to the disease resistance NB-LRR family.</text>
</comment>
<evidence type="ECO:0000256" key="6">
    <source>
        <dbReference type="ARBA" id="ARBA00022840"/>
    </source>
</evidence>
<dbReference type="Gene3D" id="1.10.10.10">
    <property type="entry name" value="Winged helix-like DNA-binding domain superfamily/Winged helix DNA-binding domain"/>
    <property type="match status" value="1"/>
</dbReference>
<feature type="domain" description="Disease resistance N-terminal" evidence="8">
    <location>
        <begin position="14"/>
        <end position="99"/>
    </location>
</feature>
<reference evidence="11 12" key="2">
    <citation type="submission" date="2024-10" db="EMBL/GenBank/DDBJ databases">
        <authorList>
            <person name="Ryan C."/>
        </authorList>
    </citation>
    <scope>NUCLEOTIDE SEQUENCE [LARGE SCALE GENOMIC DNA]</scope>
</reference>
<dbReference type="Gene3D" id="1.20.5.4130">
    <property type="match status" value="1"/>
</dbReference>
<dbReference type="Pfam" id="PF23559">
    <property type="entry name" value="WHD_DRP"/>
    <property type="match status" value="1"/>
</dbReference>
<dbReference type="InterPro" id="IPR032675">
    <property type="entry name" value="LRR_dom_sf"/>
</dbReference>
<protein>
    <submittedName>
        <fullName evidence="11">Uncharacterized protein</fullName>
    </submittedName>
</protein>
<keyword evidence="5" id="KW-0611">Plant defense</keyword>
<feature type="domain" description="Disease resistance protein winged helix" evidence="9">
    <location>
        <begin position="439"/>
        <end position="517"/>
    </location>
</feature>
<evidence type="ECO:0000256" key="3">
    <source>
        <dbReference type="ARBA" id="ARBA00022737"/>
    </source>
</evidence>
<dbReference type="Gene3D" id="1.10.8.430">
    <property type="entry name" value="Helical domain of apoptotic protease-activating factors"/>
    <property type="match status" value="1"/>
</dbReference>